<dbReference type="InterPro" id="IPR006486">
    <property type="entry name" value="PYST_A"/>
</dbReference>
<feature type="chain" id="PRO_5004888514" description="Fam-a protein" evidence="2">
    <location>
        <begin position="20"/>
        <end position="443"/>
    </location>
</feature>
<evidence type="ECO:0000313" key="4">
    <source>
        <dbReference type="Proteomes" id="UP000030659"/>
    </source>
</evidence>
<accession>W7AWN3</accession>
<gene>
    <name evidence="3" type="ORF">YYG_04883</name>
</gene>
<feature type="compositionally biased region" description="Polar residues" evidence="1">
    <location>
        <begin position="23"/>
        <end position="34"/>
    </location>
</feature>
<evidence type="ECO:0000256" key="2">
    <source>
        <dbReference type="SAM" id="SignalP"/>
    </source>
</evidence>
<dbReference type="NCBIfam" id="TIGR01599">
    <property type="entry name" value="PYST-A"/>
    <property type="match status" value="1"/>
</dbReference>
<feature type="region of interest" description="Disordered" evidence="1">
    <location>
        <begin position="124"/>
        <end position="156"/>
    </location>
</feature>
<sequence>MKVMSVTLFSLIIFNIVLAKNTSDSGPTTNSSSLLEEKTKKTHKTTEKSVNVKGTRQYKKGHEENYGDMVKDIFMPLEDDYQYSRNNSHKQDDVPPPVSKAPKKQKFTEKRQLRTINENKEICQKPKDLLRTDPKKDTKTKEKTPENTTEKTTEKTKLNTKIKAKLNTIIKSKPIVRYSTSNEVYNKHKDLLCTNPKEIKQAEELMDEAVEHLKYHATSKDGYICYSGMFFKDILFHKKEHEGQKVVKGICVKSNSNKYYQVINKLWDPDFTHVFDNKDTKRKIVRVYNPNLVMIQQRYKDSKGRQKYFYALATKAQISEDKTIIVMASANINDGYPSDNEYKNKLIEKANLFKTQINSEDDIRNGKLEKEFLNIGGYLIKKIPEHVSITYIKSMYGNAYINKKSIIKKPIIKKPIIKKPIIKKPIIKKPIIKTNLKRFLPRK</sequence>
<dbReference type="Proteomes" id="UP000030659">
    <property type="component" value="Unassembled WGS sequence"/>
</dbReference>
<proteinExistence type="predicted"/>
<evidence type="ECO:0000313" key="3">
    <source>
        <dbReference type="EMBL" id="EUD69821.1"/>
    </source>
</evidence>
<evidence type="ECO:0000256" key="1">
    <source>
        <dbReference type="SAM" id="MobiDB-lite"/>
    </source>
</evidence>
<feature type="compositionally biased region" description="Basic and acidic residues" evidence="1">
    <location>
        <begin position="35"/>
        <end position="47"/>
    </location>
</feature>
<reference evidence="3 4" key="1">
    <citation type="submission" date="2013-02" db="EMBL/GenBank/DDBJ databases">
        <title>The Genome Sequence of Plasmodium vinckei petteri CR.</title>
        <authorList>
            <consortium name="The Broad Institute Genome Sequencing Platform"/>
            <consortium name="The Broad Institute Genome Sequencing Center for Infectious Disease"/>
            <person name="Neafsey D."/>
            <person name="Cheeseman I."/>
            <person name="Volkman S."/>
            <person name="Adams J."/>
            <person name="Walker B."/>
            <person name="Young S.K."/>
            <person name="Zeng Q."/>
            <person name="Gargeya S."/>
            <person name="Fitzgerald M."/>
            <person name="Haas B."/>
            <person name="Abouelleil A."/>
            <person name="Alvarado L."/>
            <person name="Arachchi H.M."/>
            <person name="Berlin A.M."/>
            <person name="Chapman S.B."/>
            <person name="Dewar J."/>
            <person name="Goldberg J."/>
            <person name="Griggs A."/>
            <person name="Gujja S."/>
            <person name="Hansen M."/>
            <person name="Howarth C."/>
            <person name="Imamovic A."/>
            <person name="Larimer J."/>
            <person name="McCowan C."/>
            <person name="Murphy C."/>
            <person name="Neiman D."/>
            <person name="Pearson M."/>
            <person name="Priest M."/>
            <person name="Roberts A."/>
            <person name="Saif S."/>
            <person name="Shea T."/>
            <person name="Sisk P."/>
            <person name="Sykes S."/>
            <person name="Wortman J."/>
            <person name="Nusbaum C."/>
            <person name="Birren B."/>
        </authorList>
    </citation>
    <scope>NUCLEOTIDE SEQUENCE [LARGE SCALE GENOMIC DNA]</scope>
    <source>
        <strain evidence="3 4">CR</strain>
    </source>
</reference>
<feature type="region of interest" description="Disordered" evidence="1">
    <location>
        <begin position="83"/>
        <end position="109"/>
    </location>
</feature>
<feature type="signal peptide" evidence="2">
    <location>
        <begin position="1"/>
        <end position="19"/>
    </location>
</feature>
<organism evidence="3 4">
    <name type="scientific">Plasmodium vinckei petteri</name>
    <dbReference type="NCBI Taxonomy" id="138298"/>
    <lineage>
        <taxon>Eukaryota</taxon>
        <taxon>Sar</taxon>
        <taxon>Alveolata</taxon>
        <taxon>Apicomplexa</taxon>
        <taxon>Aconoidasida</taxon>
        <taxon>Haemosporida</taxon>
        <taxon>Plasmodiidae</taxon>
        <taxon>Plasmodium</taxon>
        <taxon>Plasmodium (Vinckeia)</taxon>
    </lineage>
</organism>
<dbReference type="AlphaFoldDB" id="W7AWN3"/>
<feature type="region of interest" description="Disordered" evidence="1">
    <location>
        <begin position="23"/>
        <end position="63"/>
    </location>
</feature>
<protein>
    <recommendedName>
        <fullName evidence="5">Fam-a protein</fullName>
    </recommendedName>
</protein>
<name>W7AWN3_PLAVN</name>
<dbReference type="EMBL" id="KI965409">
    <property type="protein sequence ID" value="EUD69821.1"/>
    <property type="molecule type" value="Genomic_DNA"/>
</dbReference>
<keyword evidence="2" id="KW-0732">Signal</keyword>
<dbReference type="SUPFAM" id="SSF55961">
    <property type="entry name" value="Bet v1-like"/>
    <property type="match status" value="1"/>
</dbReference>
<evidence type="ECO:0008006" key="5">
    <source>
        <dbReference type="Google" id="ProtNLM"/>
    </source>
</evidence>